<dbReference type="SMART" id="SM00422">
    <property type="entry name" value="HTH_MERR"/>
    <property type="match status" value="1"/>
</dbReference>
<organism evidence="2 3">
    <name type="scientific">OM182 bacterium</name>
    <dbReference type="NCBI Taxonomy" id="2510334"/>
    <lineage>
        <taxon>Bacteria</taxon>
        <taxon>Pseudomonadati</taxon>
        <taxon>Pseudomonadota</taxon>
        <taxon>Gammaproteobacteria</taxon>
        <taxon>OMG group</taxon>
        <taxon>OM182 clade</taxon>
    </lineage>
</organism>
<dbReference type="GO" id="GO:0003677">
    <property type="term" value="F:DNA binding"/>
    <property type="evidence" value="ECO:0007669"/>
    <property type="project" value="InterPro"/>
</dbReference>
<sequence>MKGYSTNNVAELLGINSETIREIARSGVLDPERTGGNHYRFSFQDIVILRTAKELLDAGVRKARLNKSLLELKQRLPAERSLSSMRIAGDGGAVVICQDEQMYNAESGQIHFN</sequence>
<dbReference type="InterPro" id="IPR009061">
    <property type="entry name" value="DNA-bd_dom_put_sf"/>
</dbReference>
<proteinExistence type="predicted"/>
<name>A0A520RWN4_9GAMM</name>
<dbReference type="GO" id="GO:0006355">
    <property type="term" value="P:regulation of DNA-templated transcription"/>
    <property type="evidence" value="ECO:0007669"/>
    <property type="project" value="InterPro"/>
</dbReference>
<dbReference type="SUPFAM" id="SSF46955">
    <property type="entry name" value="Putative DNA-binding domain"/>
    <property type="match status" value="1"/>
</dbReference>
<feature type="domain" description="HTH merR-type" evidence="1">
    <location>
        <begin position="3"/>
        <end position="60"/>
    </location>
</feature>
<dbReference type="NCBIfam" id="TIGR01764">
    <property type="entry name" value="excise"/>
    <property type="match status" value="1"/>
</dbReference>
<dbReference type="Pfam" id="PF13411">
    <property type="entry name" value="MerR_1"/>
    <property type="match status" value="1"/>
</dbReference>
<dbReference type="Proteomes" id="UP000316199">
    <property type="component" value="Unassembled WGS sequence"/>
</dbReference>
<dbReference type="PROSITE" id="PS50937">
    <property type="entry name" value="HTH_MERR_2"/>
    <property type="match status" value="1"/>
</dbReference>
<dbReference type="InterPro" id="IPR000551">
    <property type="entry name" value="MerR-type_HTH_dom"/>
</dbReference>
<dbReference type="AlphaFoldDB" id="A0A520RWN4"/>
<dbReference type="Gene3D" id="1.10.1660.10">
    <property type="match status" value="1"/>
</dbReference>
<reference evidence="2 3" key="1">
    <citation type="submission" date="2019-02" db="EMBL/GenBank/DDBJ databases">
        <title>Prokaryotic population dynamics and viral predation in marine succession experiment using metagenomics: the confinement effect.</title>
        <authorList>
            <person name="Haro-Moreno J.M."/>
            <person name="Rodriguez-Valera F."/>
            <person name="Lopez-Perez M."/>
        </authorList>
    </citation>
    <scope>NUCLEOTIDE SEQUENCE [LARGE SCALE GENOMIC DNA]</scope>
    <source>
        <strain evidence="2">MED-G157</strain>
    </source>
</reference>
<accession>A0A520RWN4</accession>
<feature type="non-terminal residue" evidence="2">
    <location>
        <position position="113"/>
    </location>
</feature>
<comment type="caution">
    <text evidence="2">The sequence shown here is derived from an EMBL/GenBank/DDBJ whole genome shotgun (WGS) entry which is preliminary data.</text>
</comment>
<evidence type="ECO:0000313" key="3">
    <source>
        <dbReference type="Proteomes" id="UP000316199"/>
    </source>
</evidence>
<evidence type="ECO:0000313" key="2">
    <source>
        <dbReference type="EMBL" id="RZO74646.1"/>
    </source>
</evidence>
<gene>
    <name evidence="2" type="ORF">EVA68_08710</name>
</gene>
<protein>
    <submittedName>
        <fullName evidence="2">MerR family transcriptional regulator</fullName>
    </submittedName>
</protein>
<dbReference type="InterPro" id="IPR010093">
    <property type="entry name" value="SinI_DNA-bd"/>
</dbReference>
<evidence type="ECO:0000259" key="1">
    <source>
        <dbReference type="PROSITE" id="PS50937"/>
    </source>
</evidence>
<dbReference type="EMBL" id="SHAG01000069">
    <property type="protein sequence ID" value="RZO74646.1"/>
    <property type="molecule type" value="Genomic_DNA"/>
</dbReference>